<dbReference type="Proteomes" id="UP000627538">
    <property type="component" value="Unassembled WGS sequence"/>
</dbReference>
<name>A0A8I0GEK9_9ACTO</name>
<accession>A0A8I0GEK9</accession>
<protein>
    <recommendedName>
        <fullName evidence="3">TIGR03089 family protein</fullName>
    </recommendedName>
</protein>
<proteinExistence type="predicted"/>
<dbReference type="NCBIfam" id="TIGR03089">
    <property type="entry name" value="TIGR03089 family protein"/>
    <property type="match status" value="1"/>
</dbReference>
<keyword evidence="2" id="KW-1185">Reference proteome</keyword>
<evidence type="ECO:0000313" key="2">
    <source>
        <dbReference type="Proteomes" id="UP000627538"/>
    </source>
</evidence>
<evidence type="ECO:0000313" key="1">
    <source>
        <dbReference type="EMBL" id="MBD3690078.1"/>
    </source>
</evidence>
<dbReference type="InterPro" id="IPR017523">
    <property type="entry name" value="Rv3268"/>
</dbReference>
<dbReference type="AlphaFoldDB" id="A0A8I0GEK9"/>
<dbReference type="SUPFAM" id="SSF56801">
    <property type="entry name" value="Acetyl-CoA synthetase-like"/>
    <property type="match status" value="1"/>
</dbReference>
<comment type="caution">
    <text evidence="1">The sequence shown here is derived from an EMBL/GenBank/DDBJ whole genome shotgun (WGS) entry which is preliminary data.</text>
</comment>
<evidence type="ECO:0008006" key="3">
    <source>
        <dbReference type="Google" id="ProtNLM"/>
    </source>
</evidence>
<reference evidence="1 2" key="1">
    <citation type="submission" date="2020-08" db="EMBL/GenBank/DDBJ databases">
        <title>Winkia gen. nov., sp. nov., isolated from faeces of the Anser albifrons in China.</title>
        <authorList>
            <person name="Liu Q."/>
        </authorList>
    </citation>
    <scope>NUCLEOTIDE SEQUENCE [LARGE SCALE GENOMIC DNA]</scope>
    <source>
        <strain evidence="1 2">C62</strain>
    </source>
</reference>
<gene>
    <name evidence="1" type="ORF">H8R10_07555</name>
</gene>
<dbReference type="RefSeq" id="WP_191072177.1">
    <property type="nucleotide sequence ID" value="NZ_CP060506.1"/>
</dbReference>
<organism evidence="1 2">
    <name type="scientific">Nanchangia anserum</name>
    <dbReference type="NCBI Taxonomy" id="2692125"/>
    <lineage>
        <taxon>Bacteria</taxon>
        <taxon>Bacillati</taxon>
        <taxon>Actinomycetota</taxon>
        <taxon>Actinomycetes</taxon>
        <taxon>Actinomycetales</taxon>
        <taxon>Actinomycetaceae</taxon>
        <taxon>Nanchangia</taxon>
    </lineage>
</organism>
<dbReference type="EMBL" id="JACRUO010000002">
    <property type="protein sequence ID" value="MBD3690078.1"/>
    <property type="molecule type" value="Genomic_DNA"/>
</dbReference>
<sequence length="237" mass="24524">MSNIAPLVARLAETSAPALTYYGDEGRIELGGPPLARWACKISGYLLTDLGMDAGARVAVRLGEHWRALAWGLGVIQAGGVLECGPDAELSDADIAVCASHADIEAASAAGVPDIVAQVMASLAFEWPGELPDGCDDAQAGVMTQPDALVAIPHPRADDSSPIVGITATLAQLCEPVPGIAAAEHVAWSTRGSAADLERAVRVWASHAHAVITTGPLSAQLLETEHAREYPGAARER</sequence>